<proteinExistence type="predicted"/>
<dbReference type="Pfam" id="PF05678">
    <property type="entry name" value="VQ"/>
    <property type="match status" value="1"/>
</dbReference>
<reference evidence="3" key="1">
    <citation type="submission" date="2021-08" db="EMBL/GenBank/DDBJ databases">
        <title>WGS assembly of Ceratopteris richardii.</title>
        <authorList>
            <person name="Marchant D.B."/>
            <person name="Chen G."/>
            <person name="Jenkins J."/>
            <person name="Shu S."/>
            <person name="Leebens-Mack J."/>
            <person name="Grimwood J."/>
            <person name="Schmutz J."/>
            <person name="Soltis P."/>
            <person name="Soltis D."/>
            <person name="Chen Z.-H."/>
        </authorList>
    </citation>
    <scope>NUCLEOTIDE SEQUENCE</scope>
    <source>
        <strain evidence="3">Whitten #5841</strain>
        <tissue evidence="3">Leaf</tissue>
    </source>
</reference>
<protein>
    <recommendedName>
        <fullName evidence="2">VQ domain-containing protein</fullName>
    </recommendedName>
</protein>
<dbReference type="InterPro" id="IPR008889">
    <property type="entry name" value="VQ"/>
</dbReference>
<feature type="region of interest" description="Disordered" evidence="1">
    <location>
        <begin position="192"/>
        <end position="214"/>
    </location>
</feature>
<evidence type="ECO:0000256" key="1">
    <source>
        <dbReference type="SAM" id="MobiDB-lite"/>
    </source>
</evidence>
<comment type="caution">
    <text evidence="3">The sequence shown here is derived from an EMBL/GenBank/DDBJ whole genome shotgun (WGS) entry which is preliminary data.</text>
</comment>
<evidence type="ECO:0000313" key="3">
    <source>
        <dbReference type="EMBL" id="KAH7427002.1"/>
    </source>
</evidence>
<evidence type="ECO:0000259" key="2">
    <source>
        <dbReference type="Pfam" id="PF05678"/>
    </source>
</evidence>
<feature type="domain" description="VQ" evidence="2">
    <location>
        <begin position="37"/>
        <end position="56"/>
    </location>
</feature>
<sequence>MALHDEELQRLSPYRERNDKSKANARLPIIRVIQIDSPVFVHTDVSNFRATVQSLTAGGCGSSKPSSGAADRNSRQSCGCIKPTSTSVSGHGPRTCGCSKPISAGAGRHSGPARPFSGPNTSGAAVPIMCDFCLSSLAQHPLRTTKKPPTSSSALQHHCNLKSPSDGTPRNFVASERQGVFNEGDILAGLISEEPLPDLSTIPPLQSPDPLGTT</sequence>
<feature type="region of interest" description="Disordered" evidence="1">
    <location>
        <begin position="142"/>
        <end position="169"/>
    </location>
</feature>
<dbReference type="OrthoDB" id="691083at2759"/>
<dbReference type="EMBL" id="CM035415">
    <property type="protein sequence ID" value="KAH7427002.1"/>
    <property type="molecule type" value="Genomic_DNA"/>
</dbReference>
<organism evidence="3 4">
    <name type="scientific">Ceratopteris richardii</name>
    <name type="common">Triangle waterfern</name>
    <dbReference type="NCBI Taxonomy" id="49495"/>
    <lineage>
        <taxon>Eukaryota</taxon>
        <taxon>Viridiplantae</taxon>
        <taxon>Streptophyta</taxon>
        <taxon>Embryophyta</taxon>
        <taxon>Tracheophyta</taxon>
        <taxon>Polypodiopsida</taxon>
        <taxon>Polypodiidae</taxon>
        <taxon>Polypodiales</taxon>
        <taxon>Pteridineae</taxon>
        <taxon>Pteridaceae</taxon>
        <taxon>Parkerioideae</taxon>
        <taxon>Ceratopteris</taxon>
    </lineage>
</organism>
<name>A0A8T2TVV2_CERRI</name>
<dbReference type="Proteomes" id="UP000825935">
    <property type="component" value="Chromosome 10"/>
</dbReference>
<evidence type="ECO:0000313" key="4">
    <source>
        <dbReference type="Proteomes" id="UP000825935"/>
    </source>
</evidence>
<gene>
    <name evidence="3" type="ORF">KP509_10G025800</name>
</gene>
<dbReference type="AlphaFoldDB" id="A0A8T2TVV2"/>
<accession>A0A8T2TVV2</accession>
<feature type="region of interest" description="Disordered" evidence="1">
    <location>
        <begin position="57"/>
        <end position="76"/>
    </location>
</feature>
<keyword evidence="4" id="KW-1185">Reference proteome</keyword>